<name>A0A1Y5TV80_9RHOB</name>
<dbReference type="InterPro" id="IPR029063">
    <property type="entry name" value="SAM-dependent_MTases_sf"/>
</dbReference>
<dbReference type="Pfam" id="PF13489">
    <property type="entry name" value="Methyltransf_23"/>
    <property type="match status" value="1"/>
</dbReference>
<dbReference type="CDD" id="cd02440">
    <property type="entry name" value="AdoMet_MTases"/>
    <property type="match status" value="1"/>
</dbReference>
<proteinExistence type="predicted"/>
<protein>
    <submittedName>
        <fullName evidence="1">Biotin biosynthesis protein BioC</fullName>
    </submittedName>
</protein>
<dbReference type="AlphaFoldDB" id="A0A1Y5TV80"/>
<dbReference type="EMBL" id="FWFO01000008">
    <property type="protein sequence ID" value="SLN73497.1"/>
    <property type="molecule type" value="Genomic_DNA"/>
</dbReference>
<accession>A0A1Y5TV80</accession>
<evidence type="ECO:0000313" key="2">
    <source>
        <dbReference type="Proteomes" id="UP000193077"/>
    </source>
</evidence>
<keyword evidence="2" id="KW-1185">Reference proteome</keyword>
<dbReference type="Gene3D" id="3.40.50.150">
    <property type="entry name" value="Vaccinia Virus protein VP39"/>
    <property type="match status" value="1"/>
</dbReference>
<sequence>MRTIVLDPDQRRIRQSFRRGLASYHDNAEAQAEIARDLVNVLKPHASAPIARAFEFGCGTGHLTHLLRQQIDIDWMLANDLVPECAEAVAPYVDAFAAGPIETLSVPTGLSLICSASTVQWIPDQTQLLQRFSDHLAPGGLLALSGFGTAQFHELQALGSAAAAPGYCDAEDWAAKAPKDVEILHLKQEPIVMWFDGALPLLRHLRKTGVNGQSNTQWSRSKLSEFERRYAEQFGQDSLLPLTYDPVWMIARKR</sequence>
<organism evidence="1 2">
    <name type="scientific">Falsiruegeria litorea R37</name>
    <dbReference type="NCBI Taxonomy" id="1200284"/>
    <lineage>
        <taxon>Bacteria</taxon>
        <taxon>Pseudomonadati</taxon>
        <taxon>Pseudomonadota</taxon>
        <taxon>Alphaproteobacteria</taxon>
        <taxon>Rhodobacterales</taxon>
        <taxon>Roseobacteraceae</taxon>
        <taxon>Falsiruegeria</taxon>
    </lineage>
</organism>
<dbReference type="Proteomes" id="UP000193077">
    <property type="component" value="Unassembled WGS sequence"/>
</dbReference>
<reference evidence="1 2" key="1">
    <citation type="submission" date="2017-03" db="EMBL/GenBank/DDBJ databases">
        <authorList>
            <person name="Afonso C.L."/>
            <person name="Miller P.J."/>
            <person name="Scott M.A."/>
            <person name="Spackman E."/>
            <person name="Goraichik I."/>
            <person name="Dimitrov K.M."/>
            <person name="Suarez D.L."/>
            <person name="Swayne D.E."/>
        </authorList>
    </citation>
    <scope>NUCLEOTIDE SEQUENCE [LARGE SCALE GENOMIC DNA]</scope>
    <source>
        <strain evidence="1 2">CECT 7639</strain>
    </source>
</reference>
<dbReference type="RefSeq" id="WP_085798073.1">
    <property type="nucleotide sequence ID" value="NZ_FWFO01000008.1"/>
</dbReference>
<dbReference type="OrthoDB" id="9802097at2"/>
<dbReference type="SUPFAM" id="SSF53335">
    <property type="entry name" value="S-adenosyl-L-methionine-dependent methyltransferases"/>
    <property type="match status" value="1"/>
</dbReference>
<gene>
    <name evidence="1" type="ORF">TRL7639_04431</name>
</gene>
<evidence type="ECO:0000313" key="1">
    <source>
        <dbReference type="EMBL" id="SLN73497.1"/>
    </source>
</evidence>